<dbReference type="EMBL" id="AAGW02010043">
    <property type="status" value="NOT_ANNOTATED_CDS"/>
    <property type="molecule type" value="Genomic_DNA"/>
</dbReference>
<evidence type="ECO:0000256" key="7">
    <source>
        <dbReference type="SAM" id="MobiDB-lite"/>
    </source>
</evidence>
<reference evidence="9 10" key="1">
    <citation type="journal article" date="2011" name="Nature">
        <title>A high-resolution map of human evolutionary constraint using 29 mammals.</title>
        <authorList>
            <person name="Lindblad-Toh K."/>
            <person name="Garber M."/>
            <person name="Zuk O."/>
            <person name="Lin M.F."/>
            <person name="Parker B.J."/>
            <person name="Washietl S."/>
            <person name="Kheradpour P."/>
            <person name="Ernst J."/>
            <person name="Jordan G."/>
            <person name="Mauceli E."/>
            <person name="Ward L.D."/>
            <person name="Lowe C.B."/>
            <person name="Holloway A.K."/>
            <person name="Clamp M."/>
            <person name="Gnerre S."/>
            <person name="Alfoldi J."/>
            <person name="Beal K."/>
            <person name="Chang J."/>
            <person name="Clawson H."/>
            <person name="Cuff J."/>
            <person name="Di Palma F."/>
            <person name="Fitzgerald S."/>
            <person name="Flicek P."/>
            <person name="Guttman M."/>
            <person name="Hubisz M.J."/>
            <person name="Jaffe D.B."/>
            <person name="Jungreis I."/>
            <person name="Kent W.J."/>
            <person name="Kostka D."/>
            <person name="Lara M."/>
            <person name="Martins A.L."/>
            <person name="Massingham T."/>
            <person name="Moltke I."/>
            <person name="Raney B.J."/>
            <person name="Rasmussen M.D."/>
            <person name="Robinson J."/>
            <person name="Stark A."/>
            <person name="Vilella A.J."/>
            <person name="Wen J."/>
            <person name="Xie X."/>
            <person name="Zody M.C."/>
            <person name="Baldwin J."/>
            <person name="Bloom T."/>
            <person name="Chin C.W."/>
            <person name="Heiman D."/>
            <person name="Nicol R."/>
            <person name="Nusbaum C."/>
            <person name="Young S."/>
            <person name="Wilkinson J."/>
            <person name="Worley K.C."/>
            <person name="Kovar C.L."/>
            <person name="Muzny D.M."/>
            <person name="Gibbs R.A."/>
            <person name="Cree A."/>
            <person name="Dihn H.H."/>
            <person name="Fowler G."/>
            <person name="Jhangiani S."/>
            <person name="Joshi V."/>
            <person name="Lee S."/>
            <person name="Lewis L.R."/>
            <person name="Nazareth L.V."/>
            <person name="Okwuonu G."/>
            <person name="Santibanez J."/>
            <person name="Warren W.C."/>
            <person name="Mardis E.R."/>
            <person name="Weinstock G.M."/>
            <person name="Wilson R.K."/>
            <person name="Delehaunty K."/>
            <person name="Dooling D."/>
            <person name="Fronik C."/>
            <person name="Fulton L."/>
            <person name="Fulton B."/>
            <person name="Graves T."/>
            <person name="Minx P."/>
            <person name="Sodergren E."/>
            <person name="Birney E."/>
            <person name="Margulies E.H."/>
            <person name="Herrero J."/>
            <person name="Green E.D."/>
            <person name="Haussler D."/>
            <person name="Siepel A."/>
            <person name="Goldman N."/>
            <person name="Pollard K.S."/>
            <person name="Pedersen J.S."/>
            <person name="Lander E.S."/>
            <person name="Kellis M."/>
        </authorList>
    </citation>
    <scope>NUCLEOTIDE SEQUENCE [LARGE SCALE GENOMIC DNA]</scope>
    <source>
        <strain evidence="9 10">Thorbecke inbred</strain>
    </source>
</reference>
<dbReference type="GO" id="GO:0005576">
    <property type="term" value="C:extracellular region"/>
    <property type="evidence" value="ECO:0007669"/>
    <property type="project" value="UniProtKB-SubCell"/>
</dbReference>
<feature type="signal peptide" evidence="8">
    <location>
        <begin position="1"/>
        <end position="23"/>
    </location>
</feature>
<dbReference type="InParanoid" id="G1T686"/>
<dbReference type="HOGENOM" id="CLU_102227_0_0_1"/>
<comment type="subcellular location">
    <subcellularLocation>
        <location evidence="1">Secreted</location>
    </subcellularLocation>
</comment>
<dbReference type="InterPro" id="IPR010510">
    <property type="entry name" value="FGF1-bd"/>
</dbReference>
<comment type="similarity">
    <text evidence="2">Belongs to the fibroblast growth factor-binding protein family.</text>
</comment>
<sequence>MWTRTLTLLSILLLAAQGLLTEAQSGEQDEGNLEAEQDGWVPLEKPVIVSTSPPTQVIVTGSFVSRDQAKCNVTVTRREEGVHLQVHCVRLHHEFSCVFAGNPTACLHCLDNDKVYWRQIGWRLRRLNHICEDSKAILNTRVCGTKYPESSLTLLSSTLASKTSVQGLKPTPTVSVKGKQPSQTEPSKGKQHAPLCVCSSQESAGWCWDRVCVLPFAAHFLRCVAGSVDFGADSRAHSTVRVRAGKSCLSGDFSGVHFLLN</sequence>
<dbReference type="Proteomes" id="UP000001811">
    <property type="component" value="Chromosome 2"/>
</dbReference>
<feature type="chain" id="PRO_5023809828" evidence="8">
    <location>
        <begin position="24"/>
        <end position="261"/>
    </location>
</feature>
<reference evidence="9" key="2">
    <citation type="submission" date="2025-08" db="UniProtKB">
        <authorList>
            <consortium name="Ensembl"/>
        </authorList>
    </citation>
    <scope>IDENTIFICATION</scope>
    <source>
        <strain evidence="9">Thorbecke</strain>
    </source>
</reference>
<dbReference type="GO" id="GO:0007267">
    <property type="term" value="P:cell-cell signaling"/>
    <property type="evidence" value="ECO:0007669"/>
    <property type="project" value="TreeGrafter"/>
</dbReference>
<keyword evidence="6" id="KW-0340">Growth factor binding</keyword>
<evidence type="ECO:0000256" key="3">
    <source>
        <dbReference type="ARBA" id="ARBA00022525"/>
    </source>
</evidence>
<organism evidence="9 10">
    <name type="scientific">Oryctolagus cuniculus</name>
    <name type="common">Rabbit</name>
    <dbReference type="NCBI Taxonomy" id="9986"/>
    <lineage>
        <taxon>Eukaryota</taxon>
        <taxon>Metazoa</taxon>
        <taxon>Chordata</taxon>
        <taxon>Craniata</taxon>
        <taxon>Vertebrata</taxon>
        <taxon>Euteleostomi</taxon>
        <taxon>Mammalia</taxon>
        <taxon>Eutheria</taxon>
        <taxon>Euarchontoglires</taxon>
        <taxon>Glires</taxon>
        <taxon>Lagomorpha</taxon>
        <taxon>Leporidae</taxon>
        <taxon>Oryctolagus</taxon>
    </lineage>
</organism>
<dbReference type="Ensembl" id="ENSOCUT00000013846.3">
    <property type="protein sequence ID" value="ENSOCUP00000011911.3"/>
    <property type="gene ID" value="ENSOCUG00000016623.3"/>
</dbReference>
<evidence type="ECO:0000256" key="5">
    <source>
        <dbReference type="ARBA" id="ARBA00023157"/>
    </source>
</evidence>
<dbReference type="AlphaFoldDB" id="G1T686"/>
<dbReference type="Pfam" id="PF06473">
    <property type="entry name" value="FGF-BP1"/>
    <property type="match status" value="1"/>
</dbReference>
<accession>G1T686</accession>
<evidence type="ECO:0000256" key="8">
    <source>
        <dbReference type="SAM" id="SignalP"/>
    </source>
</evidence>
<evidence type="ECO:0000256" key="1">
    <source>
        <dbReference type="ARBA" id="ARBA00004613"/>
    </source>
</evidence>
<keyword evidence="5" id="KW-1015">Disulfide bond</keyword>
<keyword evidence="4 8" id="KW-0732">Signal</keyword>
<keyword evidence="3" id="KW-0964">Secreted</keyword>
<evidence type="ECO:0000256" key="4">
    <source>
        <dbReference type="ARBA" id="ARBA00022729"/>
    </source>
</evidence>
<dbReference type="GeneTree" id="ENSGT00940000154372"/>
<keyword evidence="10" id="KW-1185">Reference proteome</keyword>
<evidence type="ECO:0000256" key="2">
    <source>
        <dbReference type="ARBA" id="ARBA00008326"/>
    </source>
</evidence>
<reference evidence="9" key="3">
    <citation type="submission" date="2025-09" db="UniProtKB">
        <authorList>
            <consortium name="Ensembl"/>
        </authorList>
    </citation>
    <scope>IDENTIFICATION</scope>
    <source>
        <strain evidence="9">Thorbecke</strain>
    </source>
</reference>
<dbReference type="GO" id="GO:0019838">
    <property type="term" value="F:growth factor binding"/>
    <property type="evidence" value="ECO:0007669"/>
    <property type="project" value="UniProtKB-KW"/>
</dbReference>
<dbReference type="eggNOG" id="ENOG502RZQ6">
    <property type="taxonomic scope" value="Eukaryota"/>
</dbReference>
<evidence type="ECO:0000313" key="10">
    <source>
        <dbReference type="Proteomes" id="UP000001811"/>
    </source>
</evidence>
<dbReference type="PANTHER" id="PTHR15258:SF4">
    <property type="match status" value="1"/>
</dbReference>
<evidence type="ECO:0000313" key="9">
    <source>
        <dbReference type="Ensembl" id="ENSOCUP00000011911.3"/>
    </source>
</evidence>
<dbReference type="PANTHER" id="PTHR15258">
    <property type="entry name" value="FGF BINDING PROTEIN-RELATED"/>
    <property type="match status" value="1"/>
</dbReference>
<protein>
    <submittedName>
        <fullName evidence="9">Uncharacterized protein</fullName>
    </submittedName>
</protein>
<dbReference type="PaxDb" id="9986-ENSOCUP00000011911"/>
<dbReference type="Bgee" id="ENSOCUG00000016623">
    <property type="expression patterns" value="Expressed in heart and 12 other cell types or tissues"/>
</dbReference>
<feature type="region of interest" description="Disordered" evidence="7">
    <location>
        <begin position="166"/>
        <end position="192"/>
    </location>
</feature>
<evidence type="ECO:0000256" key="6">
    <source>
        <dbReference type="ARBA" id="ARBA00023183"/>
    </source>
</evidence>
<name>G1T686_RABIT</name>
<proteinExistence type="inferred from homology"/>